<keyword evidence="3" id="KW-0808">Transferase</keyword>
<evidence type="ECO:0000256" key="15">
    <source>
        <dbReference type="ARBA" id="ARBA00049902"/>
    </source>
</evidence>
<comment type="function">
    <text evidence="16">Peptidoglycan polymerase that is essential for cell division.</text>
</comment>
<feature type="transmembrane region" description="Helical" evidence="17">
    <location>
        <begin position="124"/>
        <end position="141"/>
    </location>
</feature>
<evidence type="ECO:0000256" key="8">
    <source>
        <dbReference type="ARBA" id="ARBA00023136"/>
    </source>
</evidence>
<keyword evidence="2" id="KW-0328">Glycosyltransferase</keyword>
<comment type="subcellular location">
    <subcellularLocation>
        <location evidence="1">Membrane</location>
        <topology evidence="1">Multi-pass membrane protein</topology>
    </subcellularLocation>
</comment>
<evidence type="ECO:0000256" key="7">
    <source>
        <dbReference type="ARBA" id="ARBA00022989"/>
    </source>
</evidence>
<dbReference type="Proteomes" id="UP001292084">
    <property type="component" value="Unassembled WGS sequence"/>
</dbReference>
<evidence type="ECO:0000256" key="2">
    <source>
        <dbReference type="ARBA" id="ARBA00022676"/>
    </source>
</evidence>
<keyword evidence="4 17" id="KW-0812">Transmembrane</keyword>
<evidence type="ECO:0000256" key="11">
    <source>
        <dbReference type="ARBA" id="ARBA00038053"/>
    </source>
</evidence>
<keyword evidence="7 17" id="KW-1133">Transmembrane helix</keyword>
<comment type="caution">
    <text evidence="18">The sequence shown here is derived from an EMBL/GenBank/DDBJ whole genome shotgun (WGS) entry which is preliminary data.</text>
</comment>
<accession>A0ABU5KKC8</accession>
<comment type="catalytic activity">
    <reaction evidence="15">
        <text>[GlcNAc-(1-&gt;4)-Mur2Ac(oyl-L-Ala-gamma-D-Glu-L-Lys-D-Ala-D-Ala)](n)-di-trans,octa-cis-undecaprenyl diphosphate + beta-D-GlcNAc-(1-&gt;4)-Mur2Ac(oyl-L-Ala-gamma-D-Glu-L-Lys-D-Ala-D-Ala)-di-trans,octa-cis-undecaprenyl diphosphate = [GlcNAc-(1-&gt;4)-Mur2Ac(oyl-L-Ala-gamma-D-Glu-L-Lys-D-Ala-D-Ala)](n+1)-di-trans,octa-cis-undecaprenyl diphosphate + di-trans,octa-cis-undecaprenyl diphosphate + H(+)</text>
        <dbReference type="Rhea" id="RHEA:23708"/>
        <dbReference type="Rhea" id="RHEA-COMP:9602"/>
        <dbReference type="Rhea" id="RHEA-COMP:9603"/>
        <dbReference type="ChEBI" id="CHEBI:15378"/>
        <dbReference type="ChEBI" id="CHEBI:58405"/>
        <dbReference type="ChEBI" id="CHEBI:60033"/>
        <dbReference type="ChEBI" id="CHEBI:78435"/>
        <dbReference type="EC" id="2.4.99.28"/>
    </reaction>
</comment>
<comment type="similarity">
    <text evidence="11">Belongs to the SEDS family. FtsW subfamily.</text>
</comment>
<name>A0ABU5KKC8_9BACL</name>
<feature type="transmembrane region" description="Helical" evidence="17">
    <location>
        <begin position="153"/>
        <end position="170"/>
    </location>
</feature>
<feature type="transmembrane region" description="Helical" evidence="17">
    <location>
        <begin position="85"/>
        <end position="104"/>
    </location>
</feature>
<evidence type="ECO:0000256" key="3">
    <source>
        <dbReference type="ARBA" id="ARBA00022679"/>
    </source>
</evidence>
<dbReference type="InterPro" id="IPR001182">
    <property type="entry name" value="FtsW/RodA"/>
</dbReference>
<evidence type="ECO:0000313" key="18">
    <source>
        <dbReference type="EMBL" id="MDZ5711523.1"/>
    </source>
</evidence>
<dbReference type="EC" id="2.4.99.28" evidence="14"/>
<evidence type="ECO:0000256" key="17">
    <source>
        <dbReference type="SAM" id="Phobius"/>
    </source>
</evidence>
<feature type="transmembrane region" description="Helical" evidence="17">
    <location>
        <begin position="176"/>
        <end position="194"/>
    </location>
</feature>
<feature type="transmembrane region" description="Helical" evidence="17">
    <location>
        <begin position="21"/>
        <end position="40"/>
    </location>
</feature>
<dbReference type="PANTHER" id="PTHR30474">
    <property type="entry name" value="CELL CYCLE PROTEIN"/>
    <property type="match status" value="1"/>
</dbReference>
<feature type="transmembrane region" description="Helical" evidence="17">
    <location>
        <begin position="287"/>
        <end position="313"/>
    </location>
</feature>
<evidence type="ECO:0000256" key="16">
    <source>
        <dbReference type="ARBA" id="ARBA00049966"/>
    </source>
</evidence>
<feature type="transmembrane region" description="Helical" evidence="17">
    <location>
        <begin position="201"/>
        <end position="219"/>
    </location>
</feature>
<evidence type="ECO:0000256" key="14">
    <source>
        <dbReference type="ARBA" id="ARBA00044770"/>
    </source>
</evidence>
<gene>
    <name evidence="18" type="ORF">UFB30_04765</name>
</gene>
<evidence type="ECO:0000256" key="12">
    <source>
        <dbReference type="ARBA" id="ARBA00041185"/>
    </source>
</evidence>
<evidence type="ECO:0000256" key="4">
    <source>
        <dbReference type="ARBA" id="ARBA00022692"/>
    </source>
</evidence>
<feature type="transmembrane region" description="Helical" evidence="17">
    <location>
        <begin position="60"/>
        <end position="78"/>
    </location>
</feature>
<dbReference type="InterPro" id="IPR018365">
    <property type="entry name" value="Cell_cycle_FtsW-rel_CS"/>
</dbReference>
<keyword evidence="5" id="KW-0133">Cell shape</keyword>
<dbReference type="Pfam" id="PF01098">
    <property type="entry name" value="FTSW_RODA_SPOVE"/>
    <property type="match status" value="1"/>
</dbReference>
<proteinExistence type="inferred from homology"/>
<dbReference type="PROSITE" id="PS00428">
    <property type="entry name" value="FTSW_RODA_SPOVE"/>
    <property type="match status" value="1"/>
</dbReference>
<protein>
    <recommendedName>
        <fullName evidence="12">Probable peptidoglycan glycosyltransferase FtsW</fullName>
        <ecNumber evidence="14">2.4.99.28</ecNumber>
    </recommendedName>
    <alternativeName>
        <fullName evidence="13">Cell division protein FtsW</fullName>
    </alternativeName>
    <alternativeName>
        <fullName evidence="10">Cell wall polymerase</fullName>
    </alternativeName>
    <alternativeName>
        <fullName evidence="9">Peptidoglycan polymerase</fullName>
    </alternativeName>
</protein>
<keyword evidence="6" id="KW-0573">Peptidoglycan synthesis</keyword>
<keyword evidence="8 17" id="KW-0472">Membrane</keyword>
<evidence type="ECO:0000313" key="19">
    <source>
        <dbReference type="Proteomes" id="UP001292084"/>
    </source>
</evidence>
<keyword evidence="19" id="KW-1185">Reference proteome</keyword>
<evidence type="ECO:0000256" key="13">
    <source>
        <dbReference type="ARBA" id="ARBA00041418"/>
    </source>
</evidence>
<evidence type="ECO:0000256" key="1">
    <source>
        <dbReference type="ARBA" id="ARBA00004141"/>
    </source>
</evidence>
<evidence type="ECO:0000256" key="9">
    <source>
        <dbReference type="ARBA" id="ARBA00032370"/>
    </source>
</evidence>
<evidence type="ECO:0000256" key="6">
    <source>
        <dbReference type="ARBA" id="ARBA00022984"/>
    </source>
</evidence>
<reference evidence="18 19" key="1">
    <citation type="submission" date="2023-12" db="EMBL/GenBank/DDBJ databases">
        <title>Jeotgalibacillus haloalkaliphilus sp. nov., a novel salt-tolerant bacteria, isolated from the estuary of the Fenhe River into the Yellow River.</title>
        <authorList>
            <person name="Li Y."/>
        </authorList>
    </citation>
    <scope>NUCLEOTIDE SEQUENCE [LARGE SCALE GENOMIC DNA]</scope>
    <source>
        <strain evidence="18 19">HH7-29</strain>
    </source>
</reference>
<sequence length="421" mass="46275">MGLIRMSIILKRMFRSYDYSLMAVYILLGIFGVVMVYSAGMVYAVEILDQSPDYFYTKQLRNLIIGIVGFIAMALIPYKLYQEGFMLKLIFGLMFGLLIAVHIIGSEVNNAQSWIMLPGFQLQPAEFAKLGMIVYLSAVYAKKQSYINEFNKGVMPPIIILVFACFLIAAEPDFGTAAIVFAIGMSVIVASGMKVKSMLKLAALAGGVISLFSGILFLFNRNTFQSIFSEERLGRIAAYQDPFAHISDNGWQLVGSYYAIGNGGLWGSGLGQSIQKLGFLPEPHTDFIMAIIAEELGIFGVSFVLLGLAYIVLKGIMIGLRCRNQFGKMLAIGIASMVGIQTFINLGGMSGLIPITGVPLPFISYGGSSLILLSLSMGLLVNVSMFVRYEEKYFAKEKQSVPQKKNKASSMNEKNTARLYR</sequence>
<evidence type="ECO:0000256" key="10">
    <source>
        <dbReference type="ARBA" id="ARBA00033270"/>
    </source>
</evidence>
<evidence type="ECO:0000256" key="5">
    <source>
        <dbReference type="ARBA" id="ARBA00022960"/>
    </source>
</evidence>
<feature type="transmembrane region" description="Helical" evidence="17">
    <location>
        <begin position="334"/>
        <end position="356"/>
    </location>
</feature>
<feature type="transmembrane region" description="Helical" evidence="17">
    <location>
        <begin position="362"/>
        <end position="387"/>
    </location>
</feature>
<dbReference type="PANTHER" id="PTHR30474:SF2">
    <property type="entry name" value="PEPTIDOGLYCAN GLYCOSYLTRANSFERASE FTSW-RELATED"/>
    <property type="match status" value="1"/>
</dbReference>
<organism evidence="18 19">
    <name type="scientific">Jeotgalibacillus haloalkalitolerans</name>
    <dbReference type="NCBI Taxonomy" id="3104292"/>
    <lineage>
        <taxon>Bacteria</taxon>
        <taxon>Bacillati</taxon>
        <taxon>Bacillota</taxon>
        <taxon>Bacilli</taxon>
        <taxon>Bacillales</taxon>
        <taxon>Caryophanaceae</taxon>
        <taxon>Jeotgalibacillus</taxon>
    </lineage>
</organism>
<dbReference type="EMBL" id="JAXQNN010000002">
    <property type="protein sequence ID" value="MDZ5711523.1"/>
    <property type="molecule type" value="Genomic_DNA"/>
</dbReference>